<dbReference type="OrthoDB" id="2123378at2759"/>
<reference evidence="2" key="1">
    <citation type="journal article" date="2020" name="Stud. Mycol.">
        <title>101 Dothideomycetes genomes: a test case for predicting lifestyles and emergence of pathogens.</title>
        <authorList>
            <person name="Haridas S."/>
            <person name="Albert R."/>
            <person name="Binder M."/>
            <person name="Bloem J."/>
            <person name="Labutti K."/>
            <person name="Salamov A."/>
            <person name="Andreopoulos B."/>
            <person name="Baker S."/>
            <person name="Barry K."/>
            <person name="Bills G."/>
            <person name="Bluhm B."/>
            <person name="Cannon C."/>
            <person name="Castanera R."/>
            <person name="Culley D."/>
            <person name="Daum C."/>
            <person name="Ezra D."/>
            <person name="Gonzalez J."/>
            <person name="Henrissat B."/>
            <person name="Kuo A."/>
            <person name="Liang C."/>
            <person name="Lipzen A."/>
            <person name="Lutzoni F."/>
            <person name="Magnuson J."/>
            <person name="Mondo S."/>
            <person name="Nolan M."/>
            <person name="Ohm R."/>
            <person name="Pangilinan J."/>
            <person name="Park H.-J."/>
            <person name="Ramirez L."/>
            <person name="Alfaro M."/>
            <person name="Sun H."/>
            <person name="Tritt A."/>
            <person name="Yoshinaga Y."/>
            <person name="Zwiers L.-H."/>
            <person name="Turgeon B."/>
            <person name="Goodwin S."/>
            <person name="Spatafora J."/>
            <person name="Crous P."/>
            <person name="Grigoriev I."/>
        </authorList>
    </citation>
    <scope>NUCLEOTIDE SEQUENCE</scope>
    <source>
        <strain evidence="2">CBS 690.94</strain>
    </source>
</reference>
<feature type="transmembrane region" description="Helical" evidence="1">
    <location>
        <begin position="34"/>
        <end position="54"/>
    </location>
</feature>
<name>A0A9P4PNH2_9PLEO</name>
<proteinExistence type="predicted"/>
<keyword evidence="1" id="KW-0472">Membrane</keyword>
<protein>
    <submittedName>
        <fullName evidence="2">Uncharacterized protein</fullName>
    </submittedName>
</protein>
<keyword evidence="1" id="KW-1133">Transmembrane helix</keyword>
<accession>A0A9P4PNH2</accession>
<organism evidence="2 3">
    <name type="scientific">Karstenula rhodostoma CBS 690.94</name>
    <dbReference type="NCBI Taxonomy" id="1392251"/>
    <lineage>
        <taxon>Eukaryota</taxon>
        <taxon>Fungi</taxon>
        <taxon>Dikarya</taxon>
        <taxon>Ascomycota</taxon>
        <taxon>Pezizomycotina</taxon>
        <taxon>Dothideomycetes</taxon>
        <taxon>Pleosporomycetidae</taxon>
        <taxon>Pleosporales</taxon>
        <taxon>Massarineae</taxon>
        <taxon>Didymosphaeriaceae</taxon>
        <taxon>Karstenula</taxon>
    </lineage>
</organism>
<dbReference type="Proteomes" id="UP000799764">
    <property type="component" value="Unassembled WGS sequence"/>
</dbReference>
<keyword evidence="3" id="KW-1185">Reference proteome</keyword>
<evidence type="ECO:0000256" key="1">
    <source>
        <dbReference type="SAM" id="Phobius"/>
    </source>
</evidence>
<evidence type="ECO:0000313" key="3">
    <source>
        <dbReference type="Proteomes" id="UP000799764"/>
    </source>
</evidence>
<comment type="caution">
    <text evidence="2">The sequence shown here is derived from an EMBL/GenBank/DDBJ whole genome shotgun (WGS) entry which is preliminary data.</text>
</comment>
<sequence>MLEHTRSSAASRGISYVAAPSPGLGTRHDEGRRWLLFLLLILGMGICLGVHGGHMSEVMRIDSV</sequence>
<keyword evidence="1" id="KW-0812">Transmembrane</keyword>
<dbReference type="EMBL" id="MU001495">
    <property type="protein sequence ID" value="KAF2448359.1"/>
    <property type="molecule type" value="Genomic_DNA"/>
</dbReference>
<dbReference type="AlphaFoldDB" id="A0A9P4PNH2"/>
<evidence type="ECO:0000313" key="2">
    <source>
        <dbReference type="EMBL" id="KAF2448359.1"/>
    </source>
</evidence>
<gene>
    <name evidence="2" type="ORF">P171DRAFT_211819</name>
</gene>